<evidence type="ECO:0000313" key="5">
    <source>
        <dbReference type="Proteomes" id="UP000002051"/>
    </source>
</evidence>
<comment type="similarity">
    <text evidence="1">Belongs to the PPR family. PCMP-H subfamily.</text>
</comment>
<reference evidence="4" key="3">
    <citation type="submission" date="2015-04" db="UniProtKB">
        <authorList>
            <consortium name="EnsemblPlants"/>
        </authorList>
    </citation>
    <scope>IDENTIFICATION</scope>
    <source>
        <strain evidence="4">cv. Jemalong A17</strain>
    </source>
</reference>
<evidence type="ECO:0000256" key="1">
    <source>
        <dbReference type="ARBA" id="ARBA00006643"/>
    </source>
</evidence>
<dbReference type="Pfam" id="PF14432">
    <property type="entry name" value="DYW_deaminase"/>
    <property type="match status" value="1"/>
</dbReference>
<dbReference type="AlphaFoldDB" id="G7KNV6"/>
<dbReference type="HOGENOM" id="CLU_2007325_0_0_1"/>
<evidence type="ECO:0000313" key="4">
    <source>
        <dbReference type="EnsemblPlants" id="AES75940"/>
    </source>
</evidence>
<dbReference type="PaxDb" id="3880-AES75940"/>
<accession>G7KNV6</accession>
<dbReference type="eggNOG" id="KOG4197">
    <property type="taxonomic scope" value="Eukaryota"/>
</dbReference>
<feature type="domain" description="DYW" evidence="2">
    <location>
        <begin position="77"/>
        <end position="116"/>
    </location>
</feature>
<dbReference type="EMBL" id="CM001222">
    <property type="protein sequence ID" value="AES75940.1"/>
    <property type="molecule type" value="Genomic_DNA"/>
</dbReference>
<evidence type="ECO:0000313" key="3">
    <source>
        <dbReference type="EMBL" id="AES75940.1"/>
    </source>
</evidence>
<reference evidence="3 5" key="1">
    <citation type="journal article" date="2011" name="Nature">
        <title>The Medicago genome provides insight into the evolution of rhizobial symbioses.</title>
        <authorList>
            <person name="Young N.D."/>
            <person name="Debelle F."/>
            <person name="Oldroyd G.E."/>
            <person name="Geurts R."/>
            <person name="Cannon S.B."/>
            <person name="Udvardi M.K."/>
            <person name="Benedito V.A."/>
            <person name="Mayer K.F."/>
            <person name="Gouzy J."/>
            <person name="Schoof H."/>
            <person name="Van de Peer Y."/>
            <person name="Proost S."/>
            <person name="Cook D.R."/>
            <person name="Meyers B.C."/>
            <person name="Spannagl M."/>
            <person name="Cheung F."/>
            <person name="De Mita S."/>
            <person name="Krishnakumar V."/>
            <person name="Gundlach H."/>
            <person name="Zhou S."/>
            <person name="Mudge J."/>
            <person name="Bharti A.K."/>
            <person name="Murray J.D."/>
            <person name="Naoumkina M.A."/>
            <person name="Rosen B."/>
            <person name="Silverstein K.A."/>
            <person name="Tang H."/>
            <person name="Rombauts S."/>
            <person name="Zhao P.X."/>
            <person name="Zhou P."/>
            <person name="Barbe V."/>
            <person name="Bardou P."/>
            <person name="Bechner M."/>
            <person name="Bellec A."/>
            <person name="Berger A."/>
            <person name="Berges H."/>
            <person name="Bidwell S."/>
            <person name="Bisseling T."/>
            <person name="Choisne N."/>
            <person name="Couloux A."/>
            <person name="Denny R."/>
            <person name="Deshpande S."/>
            <person name="Dai X."/>
            <person name="Doyle J.J."/>
            <person name="Dudez A.M."/>
            <person name="Farmer A.D."/>
            <person name="Fouteau S."/>
            <person name="Franken C."/>
            <person name="Gibelin C."/>
            <person name="Gish J."/>
            <person name="Goldstein S."/>
            <person name="Gonzalez A.J."/>
            <person name="Green P.J."/>
            <person name="Hallab A."/>
            <person name="Hartog M."/>
            <person name="Hua A."/>
            <person name="Humphray S.J."/>
            <person name="Jeong D.H."/>
            <person name="Jing Y."/>
            <person name="Jocker A."/>
            <person name="Kenton S.M."/>
            <person name="Kim D.J."/>
            <person name="Klee K."/>
            <person name="Lai H."/>
            <person name="Lang C."/>
            <person name="Lin S."/>
            <person name="Macmil S.L."/>
            <person name="Magdelenat G."/>
            <person name="Matthews L."/>
            <person name="McCorrison J."/>
            <person name="Monaghan E.L."/>
            <person name="Mun J.H."/>
            <person name="Najar F.Z."/>
            <person name="Nicholson C."/>
            <person name="Noirot C."/>
            <person name="O'Bleness M."/>
            <person name="Paule C.R."/>
            <person name="Poulain J."/>
            <person name="Prion F."/>
            <person name="Qin B."/>
            <person name="Qu C."/>
            <person name="Retzel E.F."/>
            <person name="Riddle C."/>
            <person name="Sallet E."/>
            <person name="Samain S."/>
            <person name="Samson N."/>
            <person name="Sanders I."/>
            <person name="Saurat O."/>
            <person name="Scarpelli C."/>
            <person name="Schiex T."/>
            <person name="Segurens B."/>
            <person name="Severin A.J."/>
            <person name="Sherrier D.J."/>
            <person name="Shi R."/>
            <person name="Sims S."/>
            <person name="Singer S.R."/>
            <person name="Sinharoy S."/>
            <person name="Sterck L."/>
            <person name="Viollet A."/>
            <person name="Wang B.B."/>
            <person name="Wang K."/>
            <person name="Wang M."/>
            <person name="Wang X."/>
            <person name="Warfsmann J."/>
            <person name="Weissenbach J."/>
            <person name="White D.D."/>
            <person name="White J.D."/>
            <person name="Wiley G.B."/>
            <person name="Wincker P."/>
            <person name="Xing Y."/>
            <person name="Yang L."/>
            <person name="Yao Z."/>
            <person name="Ying F."/>
            <person name="Zhai J."/>
            <person name="Zhou L."/>
            <person name="Zuber A."/>
            <person name="Denarie J."/>
            <person name="Dixon R.A."/>
            <person name="May G.D."/>
            <person name="Schwartz D.C."/>
            <person name="Rogers J."/>
            <person name="Quetier F."/>
            <person name="Town C.D."/>
            <person name="Roe B.A."/>
        </authorList>
    </citation>
    <scope>NUCLEOTIDE SEQUENCE [LARGE SCALE GENOMIC DNA]</scope>
    <source>
        <strain evidence="3">A17</strain>
        <strain evidence="4 5">cv. Jemalong A17</strain>
    </source>
</reference>
<name>G7KNV6_MEDTR</name>
<dbReference type="STRING" id="3880.G7KNV6"/>
<dbReference type="GO" id="GO:0008270">
    <property type="term" value="F:zinc ion binding"/>
    <property type="evidence" value="ECO:0007669"/>
    <property type="project" value="InterPro"/>
</dbReference>
<protein>
    <recommendedName>
        <fullName evidence="2">DYW domain-containing protein</fullName>
    </recommendedName>
</protein>
<dbReference type="InterPro" id="IPR032867">
    <property type="entry name" value="DYW_dom"/>
</dbReference>
<organism evidence="3 5">
    <name type="scientific">Medicago truncatula</name>
    <name type="common">Barrel medic</name>
    <name type="synonym">Medicago tribuloides</name>
    <dbReference type="NCBI Taxonomy" id="3880"/>
    <lineage>
        <taxon>Eukaryota</taxon>
        <taxon>Viridiplantae</taxon>
        <taxon>Streptophyta</taxon>
        <taxon>Embryophyta</taxon>
        <taxon>Tracheophyta</taxon>
        <taxon>Spermatophyta</taxon>
        <taxon>Magnoliopsida</taxon>
        <taxon>eudicotyledons</taxon>
        <taxon>Gunneridae</taxon>
        <taxon>Pentapetalae</taxon>
        <taxon>rosids</taxon>
        <taxon>fabids</taxon>
        <taxon>Fabales</taxon>
        <taxon>Fabaceae</taxon>
        <taxon>Papilionoideae</taxon>
        <taxon>50 kb inversion clade</taxon>
        <taxon>NPAAA clade</taxon>
        <taxon>Hologalegina</taxon>
        <taxon>IRL clade</taxon>
        <taxon>Trifolieae</taxon>
        <taxon>Medicago</taxon>
    </lineage>
</organism>
<keyword evidence="5" id="KW-1185">Reference proteome</keyword>
<evidence type="ECO:0000259" key="2">
    <source>
        <dbReference type="Pfam" id="PF14432"/>
    </source>
</evidence>
<dbReference type="EnsemblPlants" id="AES75940">
    <property type="protein sequence ID" value="AES75940"/>
    <property type="gene ID" value="MTR_6g065160"/>
</dbReference>
<sequence>MMSILSGSSYSRSIIVMDNMIKYLSVMGREGISHHSSTVDDLLHSSTLASACLSEVVLSGGQRSFFGDSWLWLLWWSSIRVMKNLPVCEHCHIAIKHISKIVGRLIILWDSHRFHHNIKAFFIF</sequence>
<dbReference type="Proteomes" id="UP000002051">
    <property type="component" value="Chromosome 6"/>
</dbReference>
<reference evidence="3 5" key="2">
    <citation type="journal article" date="2014" name="BMC Genomics">
        <title>An improved genome release (version Mt4.0) for the model legume Medicago truncatula.</title>
        <authorList>
            <person name="Tang H."/>
            <person name="Krishnakumar V."/>
            <person name="Bidwell S."/>
            <person name="Rosen B."/>
            <person name="Chan A."/>
            <person name="Zhou S."/>
            <person name="Gentzbittel L."/>
            <person name="Childs K.L."/>
            <person name="Yandell M."/>
            <person name="Gundlach H."/>
            <person name="Mayer K.F."/>
            <person name="Schwartz D.C."/>
            <person name="Town C.D."/>
        </authorList>
    </citation>
    <scope>GENOME REANNOTATION</scope>
    <source>
        <strain evidence="4 5">cv. Jemalong A17</strain>
    </source>
</reference>
<gene>
    <name evidence="3" type="ordered locus">MTR_6g065160</name>
</gene>
<proteinExistence type="inferred from homology"/>